<proteinExistence type="predicted"/>
<comment type="caution">
    <text evidence="2">The sequence shown here is derived from an EMBL/GenBank/DDBJ whole genome shotgun (WGS) entry which is preliminary data.</text>
</comment>
<evidence type="ECO:0000313" key="2">
    <source>
        <dbReference type="EMBL" id="KAK8574420.1"/>
    </source>
</evidence>
<dbReference type="EMBL" id="JBBPBM010000007">
    <property type="protein sequence ID" value="KAK8574420.1"/>
    <property type="molecule type" value="Genomic_DNA"/>
</dbReference>
<evidence type="ECO:0000313" key="3">
    <source>
        <dbReference type="Proteomes" id="UP001472677"/>
    </source>
</evidence>
<keyword evidence="1" id="KW-0732">Signal</keyword>
<sequence>MWYLLCLLTGQCICSSSSGLEAACLKTVLPAGALPFLRAGESGVVRSAMADLAGVGAGAKIGTSAGSLFLDCRAVELAGAAALGWAGPMGWRWSLDGMGWVATEKVAAGVASGWAAKNVAAEGNCK</sequence>
<keyword evidence="3" id="KW-1185">Reference proteome</keyword>
<name>A0ABR2F7W7_9ROSI</name>
<protein>
    <recommendedName>
        <fullName evidence="4">Secreted protein</fullName>
    </recommendedName>
</protein>
<feature type="signal peptide" evidence="1">
    <location>
        <begin position="1"/>
        <end position="19"/>
    </location>
</feature>
<reference evidence="2 3" key="1">
    <citation type="journal article" date="2024" name="G3 (Bethesda)">
        <title>Genome assembly of Hibiscus sabdariffa L. provides insights into metabolisms of medicinal natural products.</title>
        <authorList>
            <person name="Kim T."/>
        </authorList>
    </citation>
    <scope>NUCLEOTIDE SEQUENCE [LARGE SCALE GENOMIC DNA]</scope>
    <source>
        <strain evidence="2">TK-2024</strain>
        <tissue evidence="2">Old leaves</tissue>
    </source>
</reference>
<dbReference type="Proteomes" id="UP001472677">
    <property type="component" value="Unassembled WGS sequence"/>
</dbReference>
<organism evidence="2 3">
    <name type="scientific">Hibiscus sabdariffa</name>
    <name type="common">roselle</name>
    <dbReference type="NCBI Taxonomy" id="183260"/>
    <lineage>
        <taxon>Eukaryota</taxon>
        <taxon>Viridiplantae</taxon>
        <taxon>Streptophyta</taxon>
        <taxon>Embryophyta</taxon>
        <taxon>Tracheophyta</taxon>
        <taxon>Spermatophyta</taxon>
        <taxon>Magnoliopsida</taxon>
        <taxon>eudicotyledons</taxon>
        <taxon>Gunneridae</taxon>
        <taxon>Pentapetalae</taxon>
        <taxon>rosids</taxon>
        <taxon>malvids</taxon>
        <taxon>Malvales</taxon>
        <taxon>Malvaceae</taxon>
        <taxon>Malvoideae</taxon>
        <taxon>Hibiscus</taxon>
    </lineage>
</organism>
<feature type="chain" id="PRO_5045398204" description="Secreted protein" evidence="1">
    <location>
        <begin position="20"/>
        <end position="126"/>
    </location>
</feature>
<gene>
    <name evidence="2" type="ORF">V6N12_062114</name>
</gene>
<evidence type="ECO:0008006" key="4">
    <source>
        <dbReference type="Google" id="ProtNLM"/>
    </source>
</evidence>
<accession>A0ABR2F7W7</accession>
<evidence type="ECO:0000256" key="1">
    <source>
        <dbReference type="SAM" id="SignalP"/>
    </source>
</evidence>